<keyword evidence="1" id="KW-0175">Coiled coil</keyword>
<feature type="compositionally biased region" description="Polar residues" evidence="2">
    <location>
        <begin position="109"/>
        <end position="118"/>
    </location>
</feature>
<dbReference type="EMBL" id="RWJN01000003">
    <property type="protein sequence ID" value="TCD71698.1"/>
    <property type="molecule type" value="Genomic_DNA"/>
</dbReference>
<gene>
    <name evidence="3" type="ORF">EIP91_005464</name>
</gene>
<comment type="caution">
    <text evidence="3">The sequence shown here is derived from an EMBL/GenBank/DDBJ whole genome shotgun (WGS) entry which is preliminary data.</text>
</comment>
<feature type="region of interest" description="Disordered" evidence="2">
    <location>
        <begin position="106"/>
        <end position="233"/>
    </location>
</feature>
<protein>
    <submittedName>
        <fullName evidence="3">Uncharacterized protein</fullName>
    </submittedName>
</protein>
<dbReference type="AlphaFoldDB" id="A0A4R0S2D7"/>
<reference evidence="3 4" key="1">
    <citation type="submission" date="2018-11" db="EMBL/GenBank/DDBJ databases">
        <title>Genome assembly of Steccherinum ochraceum LE-BIN_3174, the white-rot fungus of the Steccherinaceae family (The Residual Polyporoid clade, Polyporales, Basidiomycota).</title>
        <authorList>
            <person name="Fedorova T.V."/>
            <person name="Glazunova O.A."/>
            <person name="Landesman E.O."/>
            <person name="Moiseenko K.V."/>
            <person name="Psurtseva N.V."/>
            <person name="Savinova O.S."/>
            <person name="Shakhova N.V."/>
            <person name="Tyazhelova T.V."/>
            <person name="Vasina D.V."/>
        </authorList>
    </citation>
    <scope>NUCLEOTIDE SEQUENCE [LARGE SCALE GENOMIC DNA]</scope>
    <source>
        <strain evidence="3 4">LE-BIN_3174</strain>
    </source>
</reference>
<evidence type="ECO:0000313" key="3">
    <source>
        <dbReference type="EMBL" id="TCD71698.1"/>
    </source>
</evidence>
<feature type="compositionally biased region" description="Low complexity" evidence="2">
    <location>
        <begin position="207"/>
        <end position="225"/>
    </location>
</feature>
<sequence length="348" mass="39293">MSEGPAKLHSWVWHSSAGFIHHPEEKCADCNARQLHISHAAALDSGFKAAVTRKRANKKELEKLKQVLGKKDEEIAHLRAENANLKGRIAQTLEHDVQRQLEAAVRPSALSTPSSPHGGQNRLAHLPPARQTLPSPADSPPTRIPMDIDHDSCSRRSSLAYPPPPPQARAMTDHRVTTRDPRPFASHVTPSLATERGRVVSDPGHYLTSRPLTPPHSTRSPSHPRVSGQQPPYPEFYPGIKRDGSPHMYRTAIGSALTYEEFHRINPNASQLPPQYRRHLIFEVEDVEDLLDRQCDRRNSLSKRACHLLEILYDVSEQKPPHERLPVERYVVEQYPANKKYSRWSKTA</sequence>
<evidence type="ECO:0000313" key="4">
    <source>
        <dbReference type="Proteomes" id="UP000292702"/>
    </source>
</evidence>
<evidence type="ECO:0000256" key="1">
    <source>
        <dbReference type="SAM" id="Coils"/>
    </source>
</evidence>
<evidence type="ECO:0000256" key="2">
    <source>
        <dbReference type="SAM" id="MobiDB-lite"/>
    </source>
</evidence>
<name>A0A4R0S2D7_9APHY</name>
<feature type="coiled-coil region" evidence="1">
    <location>
        <begin position="54"/>
        <end position="95"/>
    </location>
</feature>
<dbReference type="Proteomes" id="UP000292702">
    <property type="component" value="Unassembled WGS sequence"/>
</dbReference>
<keyword evidence="4" id="KW-1185">Reference proteome</keyword>
<accession>A0A4R0S2D7</accession>
<organism evidence="3 4">
    <name type="scientific">Steccherinum ochraceum</name>
    <dbReference type="NCBI Taxonomy" id="92696"/>
    <lineage>
        <taxon>Eukaryota</taxon>
        <taxon>Fungi</taxon>
        <taxon>Dikarya</taxon>
        <taxon>Basidiomycota</taxon>
        <taxon>Agaricomycotina</taxon>
        <taxon>Agaricomycetes</taxon>
        <taxon>Polyporales</taxon>
        <taxon>Steccherinaceae</taxon>
        <taxon>Steccherinum</taxon>
    </lineage>
</organism>
<feature type="compositionally biased region" description="Basic and acidic residues" evidence="2">
    <location>
        <begin position="171"/>
        <end position="182"/>
    </location>
</feature>
<proteinExistence type="predicted"/>